<dbReference type="Proteomes" id="UP000244248">
    <property type="component" value="Unassembled WGS sequence"/>
</dbReference>
<sequence length="286" mass="30467">MNSFSSLLANKHWITRYARPSGRPQAGVQRAARFCPAFVGMTLLMVSAQAVAEPTFARYYKQQYGYAPSCNACHTDGGGSTLDPFGKQFKEAGKNLAAFDKIAKLDSDGDGFANAVEAQAKSNPGSKASTPKTPGDWLDTASLIPREVQAQFPGIRAYLPKDAVLTDADIARAKTLGATLSKADENTIYIPLQDQRPAGTAIIFAANYQGKDFFLMLATDRQLNVIAVKAMNTQRMPAAAKSTVYASFNGVAVDKLSAAKGNDLDAAITAAVKKAGTLLFVRLKSA</sequence>
<dbReference type="PROSITE" id="PS51007">
    <property type="entry name" value="CYTC"/>
    <property type="match status" value="1"/>
</dbReference>
<evidence type="ECO:0000256" key="2">
    <source>
        <dbReference type="ARBA" id="ARBA00023004"/>
    </source>
</evidence>
<protein>
    <recommendedName>
        <fullName evidence="4">Cytochrome c domain-containing protein</fullName>
    </recommendedName>
</protein>
<keyword evidence="3" id="KW-0349">Heme</keyword>
<feature type="domain" description="Cytochrome c" evidence="4">
    <location>
        <begin position="47"/>
        <end position="163"/>
    </location>
</feature>
<organism evidence="5 6">
    <name type="scientific">Stenotrophobium rhamnosiphilum</name>
    <dbReference type="NCBI Taxonomy" id="2029166"/>
    <lineage>
        <taxon>Bacteria</taxon>
        <taxon>Pseudomonadati</taxon>
        <taxon>Pseudomonadota</taxon>
        <taxon>Gammaproteobacteria</taxon>
        <taxon>Nevskiales</taxon>
        <taxon>Nevskiaceae</taxon>
        <taxon>Stenotrophobium</taxon>
    </lineage>
</organism>
<dbReference type="GO" id="GO:0020037">
    <property type="term" value="F:heme binding"/>
    <property type="evidence" value="ECO:0007669"/>
    <property type="project" value="InterPro"/>
</dbReference>
<evidence type="ECO:0000313" key="6">
    <source>
        <dbReference type="Proteomes" id="UP000244248"/>
    </source>
</evidence>
<dbReference type="OrthoDB" id="6717333at2"/>
<comment type="caution">
    <text evidence="5">The sequence shown here is derived from an EMBL/GenBank/DDBJ whole genome shotgun (WGS) entry which is preliminary data.</text>
</comment>
<name>A0A2T5MFF4_9GAMM</name>
<keyword evidence="2 3" id="KW-0408">Iron</keyword>
<dbReference type="EMBL" id="QANS01000003">
    <property type="protein sequence ID" value="PTU31296.1"/>
    <property type="molecule type" value="Genomic_DNA"/>
</dbReference>
<evidence type="ECO:0000256" key="3">
    <source>
        <dbReference type="PROSITE-ProRule" id="PRU00433"/>
    </source>
</evidence>
<gene>
    <name evidence="5" type="ORF">CJD38_08070</name>
</gene>
<evidence type="ECO:0000313" key="5">
    <source>
        <dbReference type="EMBL" id="PTU31296.1"/>
    </source>
</evidence>
<evidence type="ECO:0000256" key="1">
    <source>
        <dbReference type="ARBA" id="ARBA00022723"/>
    </source>
</evidence>
<reference evidence="5 6" key="1">
    <citation type="submission" date="2018-04" db="EMBL/GenBank/DDBJ databases">
        <title>Novel species isolated from glacier.</title>
        <authorList>
            <person name="Liu Q."/>
            <person name="Xin Y.-H."/>
        </authorList>
    </citation>
    <scope>NUCLEOTIDE SEQUENCE [LARGE SCALE GENOMIC DNA]</scope>
    <source>
        <strain evidence="5 6">GT1R17</strain>
    </source>
</reference>
<proteinExistence type="predicted"/>
<dbReference type="GO" id="GO:0009055">
    <property type="term" value="F:electron transfer activity"/>
    <property type="evidence" value="ECO:0007669"/>
    <property type="project" value="InterPro"/>
</dbReference>
<keyword evidence="6" id="KW-1185">Reference proteome</keyword>
<dbReference type="AlphaFoldDB" id="A0A2T5MFF4"/>
<dbReference type="RefSeq" id="WP_107939839.1">
    <property type="nucleotide sequence ID" value="NZ_QANS01000003.1"/>
</dbReference>
<dbReference type="GO" id="GO:0046872">
    <property type="term" value="F:metal ion binding"/>
    <property type="evidence" value="ECO:0007669"/>
    <property type="project" value="UniProtKB-KW"/>
</dbReference>
<evidence type="ECO:0000259" key="4">
    <source>
        <dbReference type="PROSITE" id="PS51007"/>
    </source>
</evidence>
<dbReference type="InterPro" id="IPR009056">
    <property type="entry name" value="Cyt_c-like_dom"/>
</dbReference>
<accession>A0A2T5MFF4</accession>
<keyword evidence="1 3" id="KW-0479">Metal-binding</keyword>